<evidence type="ECO:0000313" key="4">
    <source>
        <dbReference type="EMBL" id="VDO99932.1"/>
    </source>
</evidence>
<keyword evidence="1" id="KW-0436">Ligase</keyword>
<name>A0A3P8DUQ2_9TREM</name>
<dbReference type="PANTHER" id="PTHR43272:SF33">
    <property type="entry name" value="AMP-BINDING DOMAIN-CONTAINING PROTEIN-RELATED"/>
    <property type="match status" value="1"/>
</dbReference>
<evidence type="ECO:0000313" key="5">
    <source>
        <dbReference type="Proteomes" id="UP000269396"/>
    </source>
</evidence>
<accession>A0A3P8DUQ2</accession>
<sequence length="141" mass="15877">MENIYQLSPVVEQIFVDGNSLNDFPVAVVVPNIKELTKRIVAKANLNDPLLLNGNKEETEVSKYNFNDSIPIVDTSTLCSQPAARKIVVSELENLGRKRGLKGFEIVRFLKQFFSEVLVFCSFDTSVKFLCIVLYSGCFSY</sequence>
<reference evidence="4 5" key="1">
    <citation type="submission" date="2018-11" db="EMBL/GenBank/DDBJ databases">
        <authorList>
            <consortium name="Pathogen Informatics"/>
        </authorList>
    </citation>
    <scope>NUCLEOTIDE SEQUENCE [LARGE SCALE GENOMIC DNA]</scope>
    <source>
        <strain>Denwood</strain>
        <strain evidence="5">Zambia</strain>
    </source>
</reference>
<proteinExistence type="predicted"/>
<evidence type="ECO:0000256" key="2">
    <source>
        <dbReference type="ARBA" id="ARBA00022741"/>
    </source>
</evidence>
<dbReference type="GO" id="GO:0016020">
    <property type="term" value="C:membrane"/>
    <property type="evidence" value="ECO:0007669"/>
    <property type="project" value="TreeGrafter"/>
</dbReference>
<dbReference type="PANTHER" id="PTHR43272">
    <property type="entry name" value="LONG-CHAIN-FATTY-ACID--COA LIGASE"/>
    <property type="match status" value="1"/>
</dbReference>
<gene>
    <name evidence="4" type="ORF">SMTD_LOCUS3853</name>
</gene>
<evidence type="ECO:0000256" key="1">
    <source>
        <dbReference type="ARBA" id="ARBA00022598"/>
    </source>
</evidence>
<keyword evidence="5" id="KW-1185">Reference proteome</keyword>
<organism evidence="4 5">
    <name type="scientific">Schistosoma mattheei</name>
    <dbReference type="NCBI Taxonomy" id="31246"/>
    <lineage>
        <taxon>Eukaryota</taxon>
        <taxon>Metazoa</taxon>
        <taxon>Spiralia</taxon>
        <taxon>Lophotrochozoa</taxon>
        <taxon>Platyhelminthes</taxon>
        <taxon>Trematoda</taxon>
        <taxon>Digenea</taxon>
        <taxon>Strigeidida</taxon>
        <taxon>Schistosomatoidea</taxon>
        <taxon>Schistosomatidae</taxon>
        <taxon>Schistosoma</taxon>
    </lineage>
</organism>
<evidence type="ECO:0000256" key="3">
    <source>
        <dbReference type="ARBA" id="ARBA00022840"/>
    </source>
</evidence>
<dbReference type="GO" id="GO:0005524">
    <property type="term" value="F:ATP binding"/>
    <property type="evidence" value="ECO:0007669"/>
    <property type="project" value="UniProtKB-KW"/>
</dbReference>
<keyword evidence="3" id="KW-0067">ATP-binding</keyword>
<protein>
    <submittedName>
        <fullName evidence="4">Uncharacterized protein</fullName>
    </submittedName>
</protein>
<dbReference type="EMBL" id="UZAL01008324">
    <property type="protein sequence ID" value="VDO99932.1"/>
    <property type="molecule type" value="Genomic_DNA"/>
</dbReference>
<keyword evidence="2" id="KW-0547">Nucleotide-binding</keyword>
<dbReference type="GO" id="GO:0004467">
    <property type="term" value="F:long-chain fatty acid-CoA ligase activity"/>
    <property type="evidence" value="ECO:0007669"/>
    <property type="project" value="TreeGrafter"/>
</dbReference>
<dbReference type="Proteomes" id="UP000269396">
    <property type="component" value="Unassembled WGS sequence"/>
</dbReference>
<dbReference type="AlphaFoldDB" id="A0A3P8DUQ2"/>